<dbReference type="Proteomes" id="UP000053558">
    <property type="component" value="Unassembled WGS sequence"/>
</dbReference>
<sequence length="79" mass="9195">MFPRRVLSAKLQPCAWNLVLFLIASCPNHWASDKPTPQLEDRRCRVWPAEKQEPRALTFAAAQCRPTLQIRSRRTVYMA</sequence>
<keyword evidence="3" id="KW-1185">Reference proteome</keyword>
<dbReference type="AlphaFoldDB" id="A0A5M3MS36"/>
<dbReference type="EMBL" id="JH711578">
    <property type="protein sequence ID" value="EIW81554.1"/>
    <property type="molecule type" value="Genomic_DNA"/>
</dbReference>
<feature type="chain" id="PRO_5024449142" description="Secreted protein" evidence="1">
    <location>
        <begin position="32"/>
        <end position="79"/>
    </location>
</feature>
<evidence type="ECO:0000256" key="1">
    <source>
        <dbReference type="SAM" id="SignalP"/>
    </source>
</evidence>
<organism evidence="2 3">
    <name type="scientific">Coniophora puteana (strain RWD-64-598)</name>
    <name type="common">Brown rot fungus</name>
    <dbReference type="NCBI Taxonomy" id="741705"/>
    <lineage>
        <taxon>Eukaryota</taxon>
        <taxon>Fungi</taxon>
        <taxon>Dikarya</taxon>
        <taxon>Basidiomycota</taxon>
        <taxon>Agaricomycotina</taxon>
        <taxon>Agaricomycetes</taxon>
        <taxon>Agaricomycetidae</taxon>
        <taxon>Boletales</taxon>
        <taxon>Coniophorineae</taxon>
        <taxon>Coniophoraceae</taxon>
        <taxon>Coniophora</taxon>
    </lineage>
</organism>
<evidence type="ECO:0000313" key="2">
    <source>
        <dbReference type="EMBL" id="EIW81554.1"/>
    </source>
</evidence>
<dbReference type="RefSeq" id="XP_007768864.1">
    <property type="nucleotide sequence ID" value="XM_007770674.1"/>
</dbReference>
<proteinExistence type="predicted"/>
<dbReference type="PROSITE" id="PS51257">
    <property type="entry name" value="PROKAR_LIPOPROTEIN"/>
    <property type="match status" value="1"/>
</dbReference>
<gene>
    <name evidence="2" type="ORF">CONPUDRAFT_82432</name>
</gene>
<dbReference type="KEGG" id="cput:CONPUDRAFT_82432"/>
<name>A0A5M3MS36_CONPW</name>
<reference evidence="3" key="1">
    <citation type="journal article" date="2012" name="Science">
        <title>The Paleozoic origin of enzymatic lignin decomposition reconstructed from 31 fungal genomes.</title>
        <authorList>
            <person name="Floudas D."/>
            <person name="Binder M."/>
            <person name="Riley R."/>
            <person name="Barry K."/>
            <person name="Blanchette R.A."/>
            <person name="Henrissat B."/>
            <person name="Martinez A.T."/>
            <person name="Otillar R."/>
            <person name="Spatafora J.W."/>
            <person name="Yadav J.S."/>
            <person name="Aerts A."/>
            <person name="Benoit I."/>
            <person name="Boyd A."/>
            <person name="Carlson A."/>
            <person name="Copeland A."/>
            <person name="Coutinho P.M."/>
            <person name="de Vries R.P."/>
            <person name="Ferreira P."/>
            <person name="Findley K."/>
            <person name="Foster B."/>
            <person name="Gaskell J."/>
            <person name="Glotzer D."/>
            <person name="Gorecki P."/>
            <person name="Heitman J."/>
            <person name="Hesse C."/>
            <person name="Hori C."/>
            <person name="Igarashi K."/>
            <person name="Jurgens J.A."/>
            <person name="Kallen N."/>
            <person name="Kersten P."/>
            <person name="Kohler A."/>
            <person name="Kuees U."/>
            <person name="Kumar T.K.A."/>
            <person name="Kuo A."/>
            <person name="LaButti K."/>
            <person name="Larrondo L.F."/>
            <person name="Lindquist E."/>
            <person name="Ling A."/>
            <person name="Lombard V."/>
            <person name="Lucas S."/>
            <person name="Lundell T."/>
            <person name="Martin R."/>
            <person name="McLaughlin D.J."/>
            <person name="Morgenstern I."/>
            <person name="Morin E."/>
            <person name="Murat C."/>
            <person name="Nagy L.G."/>
            <person name="Nolan M."/>
            <person name="Ohm R.A."/>
            <person name="Patyshakuliyeva A."/>
            <person name="Rokas A."/>
            <person name="Ruiz-Duenas F.J."/>
            <person name="Sabat G."/>
            <person name="Salamov A."/>
            <person name="Samejima M."/>
            <person name="Schmutz J."/>
            <person name="Slot J.C."/>
            <person name="St John F."/>
            <person name="Stenlid J."/>
            <person name="Sun H."/>
            <person name="Sun S."/>
            <person name="Syed K."/>
            <person name="Tsang A."/>
            <person name="Wiebenga A."/>
            <person name="Young D."/>
            <person name="Pisabarro A."/>
            <person name="Eastwood D.C."/>
            <person name="Martin F."/>
            <person name="Cullen D."/>
            <person name="Grigoriev I.V."/>
            <person name="Hibbett D.S."/>
        </authorList>
    </citation>
    <scope>NUCLEOTIDE SEQUENCE [LARGE SCALE GENOMIC DNA]</scope>
    <source>
        <strain evidence="3">RWD-64-598 SS2</strain>
    </source>
</reference>
<protein>
    <recommendedName>
        <fullName evidence="4">Secreted protein</fullName>
    </recommendedName>
</protein>
<feature type="signal peptide" evidence="1">
    <location>
        <begin position="1"/>
        <end position="31"/>
    </location>
</feature>
<accession>A0A5M3MS36</accession>
<evidence type="ECO:0008006" key="4">
    <source>
        <dbReference type="Google" id="ProtNLM"/>
    </source>
</evidence>
<comment type="caution">
    <text evidence="2">The sequence shown here is derived from an EMBL/GenBank/DDBJ whole genome shotgun (WGS) entry which is preliminary data.</text>
</comment>
<keyword evidence="1" id="KW-0732">Signal</keyword>
<dbReference type="GeneID" id="19210421"/>
<evidence type="ECO:0000313" key="3">
    <source>
        <dbReference type="Proteomes" id="UP000053558"/>
    </source>
</evidence>